<evidence type="ECO:0000256" key="1">
    <source>
        <dbReference type="SAM" id="Phobius"/>
    </source>
</evidence>
<comment type="caution">
    <text evidence="3">The sequence shown here is derived from an EMBL/GenBank/DDBJ whole genome shotgun (WGS) entry which is preliminary data.</text>
</comment>
<feature type="domain" description="MROH2B-like HEAT-repeats" evidence="2">
    <location>
        <begin position="112"/>
        <end position="197"/>
    </location>
</feature>
<dbReference type="PANTHER" id="PTHR23120">
    <property type="entry name" value="MAESTRO-RELATED HEAT DOMAIN-CONTAINING"/>
    <property type="match status" value="1"/>
</dbReference>
<accession>A0A8J4TGK2</accession>
<protein>
    <recommendedName>
        <fullName evidence="2">MROH2B-like HEAT-repeats domain-containing protein</fullName>
    </recommendedName>
</protein>
<keyword evidence="4" id="KW-1185">Reference proteome</keyword>
<feature type="transmembrane region" description="Helical" evidence="1">
    <location>
        <begin position="12"/>
        <end position="35"/>
    </location>
</feature>
<name>A0A8J4TGK2_9TREM</name>
<proteinExistence type="predicted"/>
<dbReference type="OrthoDB" id="1884734at2759"/>
<evidence type="ECO:0000313" key="3">
    <source>
        <dbReference type="EMBL" id="KAF5402357.1"/>
    </source>
</evidence>
<reference evidence="3" key="1">
    <citation type="submission" date="2019-05" db="EMBL/GenBank/DDBJ databases">
        <title>Annotation for the trematode Paragonimus heterotremus.</title>
        <authorList>
            <person name="Choi Y.-J."/>
        </authorList>
    </citation>
    <scope>NUCLEOTIDE SEQUENCE</scope>
    <source>
        <strain evidence="3">LC</strain>
    </source>
</reference>
<keyword evidence="1" id="KW-0812">Transmembrane</keyword>
<evidence type="ECO:0000259" key="2">
    <source>
        <dbReference type="Pfam" id="PF23210"/>
    </source>
</evidence>
<dbReference type="PANTHER" id="PTHR23120:SF0">
    <property type="entry name" value="MAESTRO HEAT-LIKE REPEAT FAMILY MEMBER 1"/>
    <property type="match status" value="1"/>
</dbReference>
<dbReference type="SUPFAM" id="SSF48371">
    <property type="entry name" value="ARM repeat"/>
    <property type="match status" value="1"/>
</dbReference>
<evidence type="ECO:0000313" key="4">
    <source>
        <dbReference type="Proteomes" id="UP000748531"/>
    </source>
</evidence>
<dbReference type="GO" id="GO:0005737">
    <property type="term" value="C:cytoplasm"/>
    <property type="evidence" value="ECO:0007669"/>
    <property type="project" value="TreeGrafter"/>
</dbReference>
<organism evidence="3 4">
    <name type="scientific">Paragonimus heterotremus</name>
    <dbReference type="NCBI Taxonomy" id="100268"/>
    <lineage>
        <taxon>Eukaryota</taxon>
        <taxon>Metazoa</taxon>
        <taxon>Spiralia</taxon>
        <taxon>Lophotrochozoa</taxon>
        <taxon>Platyhelminthes</taxon>
        <taxon>Trematoda</taxon>
        <taxon>Digenea</taxon>
        <taxon>Plagiorchiida</taxon>
        <taxon>Troglotremata</taxon>
        <taxon>Troglotrematidae</taxon>
        <taxon>Paragonimus</taxon>
    </lineage>
</organism>
<dbReference type="InterPro" id="IPR016024">
    <property type="entry name" value="ARM-type_fold"/>
</dbReference>
<dbReference type="EMBL" id="LUCH01001863">
    <property type="protein sequence ID" value="KAF5402357.1"/>
    <property type="molecule type" value="Genomic_DNA"/>
</dbReference>
<keyword evidence="1" id="KW-0472">Membrane</keyword>
<keyword evidence="1" id="KW-1133">Transmembrane helix</keyword>
<dbReference type="AlphaFoldDB" id="A0A8J4TGK2"/>
<gene>
    <name evidence="3" type="ORF">PHET_03709</name>
</gene>
<sequence length="444" mass="48951">MRILKPQELLKCVHIIFCFQLLSAVLFNVGSIFSLTESDFMIVHLPKLLNVLTGHLKKSTPTTELAIIRSLNILFANLFRRYSTIAPLTVSDSTRSSTGTSQCVQLGKLFEGELDSLMGCLFNQLLLSSQRRSQPSGPDETSLTSKRVNEVKRAFALLCIHYPERVLHFTQSHLHSGPELSRAVTMELLRHLIASCDQACFNPDLRLFVLTNLRHLLFQAASASPPTIRHSSFPKQNLMGSLVKASPLGRDQSGLALGEVAAGAHLPASLRYELVKLVSTLGGAGYLTLDGGQHTFIEFIIRQCAMPLVGSDKASSAGPSQLEIRHLCARVLKLCSLTVPSMQPLMWPFVLEFVTMPECTEAIGVLCECIAHLTSKLSSDLETSDLKLANGHRASAVDMKQLSTTFTPHRLLARLLVSIVYTFDSLHPVLLHIGLSQFVYTPYF</sequence>
<dbReference type="Pfam" id="PF23210">
    <property type="entry name" value="HEAT_Maestro_2"/>
    <property type="match status" value="2"/>
</dbReference>
<dbReference type="Proteomes" id="UP000748531">
    <property type="component" value="Unassembled WGS sequence"/>
</dbReference>
<dbReference type="InterPro" id="IPR045206">
    <property type="entry name" value="Maestro_heat-like_prot"/>
</dbReference>
<feature type="domain" description="MROH2B-like HEAT-repeats" evidence="2">
    <location>
        <begin position="271"/>
        <end position="420"/>
    </location>
</feature>
<dbReference type="InterPro" id="IPR055408">
    <property type="entry name" value="HEAT_MROH2B-like"/>
</dbReference>